<accession>U2EDR1</accession>
<dbReference type="Proteomes" id="UP000005707">
    <property type="component" value="Unassembled WGS sequence"/>
</dbReference>
<reference evidence="1 2" key="2">
    <citation type="journal article" date="2013" name="PLoS ONE">
        <title>INDIGO - INtegrated Data Warehouse of MIcrobial GenOmes with Examples from the Red Sea Extremophiles.</title>
        <authorList>
            <person name="Alam I."/>
            <person name="Antunes A."/>
            <person name="Kamau A.A."/>
            <person name="Ba Alawi W."/>
            <person name="Kalkatawi M."/>
            <person name="Stingl U."/>
            <person name="Bajic V.B."/>
        </authorList>
    </citation>
    <scope>NUCLEOTIDE SEQUENCE [LARGE SCALE GENOMIC DNA]</scope>
    <source>
        <strain evidence="1 2">SSD-17B</strain>
    </source>
</reference>
<proteinExistence type="predicted"/>
<gene>
    <name evidence="1" type="ORF">HLPCO_000742</name>
</gene>
<evidence type="ECO:0000313" key="2">
    <source>
        <dbReference type="Proteomes" id="UP000005707"/>
    </source>
</evidence>
<name>U2EDR1_9MOLU</name>
<dbReference type="Gene3D" id="2.30.110.10">
    <property type="entry name" value="Electron Transport, Fmn-binding Protein, Chain A"/>
    <property type="match status" value="1"/>
</dbReference>
<dbReference type="AlphaFoldDB" id="U2EDR1"/>
<dbReference type="SUPFAM" id="SSF50475">
    <property type="entry name" value="FMN-binding split barrel"/>
    <property type="match status" value="1"/>
</dbReference>
<evidence type="ECO:0000313" key="1">
    <source>
        <dbReference type="EMBL" id="ERJ13123.1"/>
    </source>
</evidence>
<protein>
    <submittedName>
        <fullName evidence="1">Uncharacterized protein</fullName>
    </submittedName>
</protein>
<reference evidence="1 2" key="1">
    <citation type="journal article" date="2011" name="J. Bacteriol.">
        <title>Genome sequence of Haloplasma contractile, an unusual contractile bacterium from a deep-sea anoxic brine lake.</title>
        <authorList>
            <person name="Antunes A."/>
            <person name="Alam I."/>
            <person name="El Dorry H."/>
            <person name="Siam R."/>
            <person name="Robertson A."/>
            <person name="Bajic V.B."/>
            <person name="Stingl U."/>
        </authorList>
    </citation>
    <scope>NUCLEOTIDE SEQUENCE [LARGE SCALE GENOMIC DNA]</scope>
    <source>
        <strain evidence="1 2">SSD-17B</strain>
    </source>
</reference>
<comment type="caution">
    <text evidence="1">The sequence shown here is derived from an EMBL/GenBank/DDBJ whole genome shotgun (WGS) entry which is preliminary data.</text>
</comment>
<keyword evidence="2" id="KW-1185">Reference proteome</keyword>
<organism evidence="1 2">
    <name type="scientific">Haloplasma contractile SSD-17B</name>
    <dbReference type="NCBI Taxonomy" id="1033810"/>
    <lineage>
        <taxon>Bacteria</taxon>
        <taxon>Bacillati</taxon>
        <taxon>Mycoplasmatota</taxon>
        <taxon>Mollicutes</taxon>
        <taxon>Haloplasmatales</taxon>
        <taxon>Haloplasmataceae</taxon>
        <taxon>Haloplasma</taxon>
    </lineage>
</organism>
<sequence length="103" mass="11894">MKDFGLLKLKAGEKLRTMNYTTKRENNKVYVLTLVTSNKIEDIKEDSNVTVTLIQDKNTVDAVANIVDDRDEVKAIFDQMIEEDNSHFKTLNDQIVMIELMIK</sequence>
<dbReference type="InterPro" id="IPR012349">
    <property type="entry name" value="Split_barrel_FMN-bd"/>
</dbReference>
<dbReference type="EMBL" id="AFNU02000002">
    <property type="protein sequence ID" value="ERJ13123.1"/>
    <property type="molecule type" value="Genomic_DNA"/>
</dbReference>
<dbReference type="InParanoid" id="U2EDR1"/>
<dbReference type="RefSeq" id="WP_008826866.1">
    <property type="nucleotide sequence ID" value="NZ_AFNU02000002.1"/>
</dbReference>